<keyword evidence="2" id="KW-1185">Reference proteome</keyword>
<dbReference type="PANTHER" id="PTHR45749">
    <property type="match status" value="1"/>
</dbReference>
<gene>
    <name evidence="1" type="primary">B5V51_14815</name>
    <name evidence="1" type="ORF">TNCV_4721101</name>
</gene>
<protein>
    <submittedName>
        <fullName evidence="1">TTF-type domain-containing protein</fullName>
    </submittedName>
</protein>
<accession>A0A8X7BFZ1</accession>
<dbReference type="Proteomes" id="UP000887159">
    <property type="component" value="Unassembled WGS sequence"/>
</dbReference>
<reference evidence="1" key="1">
    <citation type="submission" date="2020-08" db="EMBL/GenBank/DDBJ databases">
        <title>Multicomponent nature underlies the extraordinary mechanical properties of spider dragline silk.</title>
        <authorList>
            <person name="Kono N."/>
            <person name="Nakamura H."/>
            <person name="Mori M."/>
            <person name="Yoshida Y."/>
            <person name="Ohtoshi R."/>
            <person name="Malay A.D."/>
            <person name="Moran D.A.P."/>
            <person name="Tomita M."/>
            <person name="Numata K."/>
            <person name="Arakawa K."/>
        </authorList>
    </citation>
    <scope>NUCLEOTIDE SEQUENCE</scope>
</reference>
<dbReference type="PANTHER" id="PTHR45749:SF21">
    <property type="entry name" value="DUF4371 DOMAIN-CONTAINING PROTEIN"/>
    <property type="match status" value="1"/>
</dbReference>
<evidence type="ECO:0000313" key="1">
    <source>
        <dbReference type="EMBL" id="GFY28982.1"/>
    </source>
</evidence>
<evidence type="ECO:0000313" key="2">
    <source>
        <dbReference type="Proteomes" id="UP000887159"/>
    </source>
</evidence>
<organism evidence="1 2">
    <name type="scientific">Trichonephila clavipes</name>
    <name type="common">Golden silk orbweaver</name>
    <name type="synonym">Nephila clavipes</name>
    <dbReference type="NCBI Taxonomy" id="2585209"/>
    <lineage>
        <taxon>Eukaryota</taxon>
        <taxon>Metazoa</taxon>
        <taxon>Ecdysozoa</taxon>
        <taxon>Arthropoda</taxon>
        <taxon>Chelicerata</taxon>
        <taxon>Arachnida</taxon>
        <taxon>Araneae</taxon>
        <taxon>Araneomorphae</taxon>
        <taxon>Entelegynae</taxon>
        <taxon>Araneoidea</taxon>
        <taxon>Nephilidae</taxon>
        <taxon>Trichonephila</taxon>
    </lineage>
</organism>
<name>A0A8X7BFZ1_TRICX</name>
<dbReference type="EMBL" id="BMAU01021387">
    <property type="protein sequence ID" value="GFY28982.1"/>
    <property type="molecule type" value="Genomic_DNA"/>
</dbReference>
<sequence>MSVILRYCCTSTGRIKENLIEFLAVTEMTGEYLTNAMLGELEKNGLDIENCRGQGCDSRANVTVLEAKREEFMDDALIYAQRSCEELEISFEPPRRISGKEIFGDGN</sequence>
<comment type="caution">
    <text evidence="1">The sequence shown here is derived from an EMBL/GenBank/DDBJ whole genome shotgun (WGS) entry which is preliminary data.</text>
</comment>
<dbReference type="AlphaFoldDB" id="A0A8X7BFZ1"/>
<proteinExistence type="predicted"/>